<dbReference type="PANTHER" id="PTHR33055">
    <property type="entry name" value="TRANSPOSASE FOR INSERTION SEQUENCE ELEMENT IS1111A"/>
    <property type="match status" value="1"/>
</dbReference>
<dbReference type="PANTHER" id="PTHR33055:SF3">
    <property type="entry name" value="PUTATIVE TRANSPOSASE FOR IS117-RELATED"/>
    <property type="match status" value="1"/>
</dbReference>
<name>A0A7W7F7H3_9SPHN</name>
<dbReference type="RefSeq" id="WP_184071039.1">
    <property type="nucleotide sequence ID" value="NZ_JACHNZ010000043.1"/>
</dbReference>
<dbReference type="InterPro" id="IPR002525">
    <property type="entry name" value="Transp_IS110-like_N"/>
</dbReference>
<feature type="domain" description="Transposase IS116/IS110/IS902 C-terminal" evidence="2">
    <location>
        <begin position="211"/>
        <end position="288"/>
    </location>
</feature>
<protein>
    <submittedName>
        <fullName evidence="3">Transposase</fullName>
    </submittedName>
</protein>
<dbReference type="Pfam" id="PF02371">
    <property type="entry name" value="Transposase_20"/>
    <property type="match status" value="1"/>
</dbReference>
<dbReference type="InterPro" id="IPR003346">
    <property type="entry name" value="Transposase_20"/>
</dbReference>
<keyword evidence="4" id="KW-1185">Reference proteome</keyword>
<feature type="domain" description="Transposase IS110-like N-terminal" evidence="1">
    <location>
        <begin position="7"/>
        <end position="142"/>
    </location>
</feature>
<evidence type="ECO:0000313" key="4">
    <source>
        <dbReference type="Proteomes" id="UP000566324"/>
    </source>
</evidence>
<organism evidence="3 4">
    <name type="scientific">Sphingosinicella soli</name>
    <dbReference type="NCBI Taxonomy" id="333708"/>
    <lineage>
        <taxon>Bacteria</taxon>
        <taxon>Pseudomonadati</taxon>
        <taxon>Pseudomonadota</taxon>
        <taxon>Alphaproteobacteria</taxon>
        <taxon>Sphingomonadales</taxon>
        <taxon>Sphingosinicellaceae</taxon>
        <taxon>Sphingosinicella</taxon>
    </lineage>
</organism>
<dbReference type="EMBL" id="JACHNZ010000043">
    <property type="protein sequence ID" value="MBB4633441.1"/>
    <property type="molecule type" value="Genomic_DNA"/>
</dbReference>
<gene>
    <name evidence="3" type="ORF">GGQ98_003079</name>
</gene>
<reference evidence="3 4" key="1">
    <citation type="submission" date="2020-08" db="EMBL/GenBank/DDBJ databases">
        <title>Genomic Encyclopedia of Type Strains, Phase IV (KMG-IV): sequencing the most valuable type-strain genomes for metagenomic binning, comparative biology and taxonomic classification.</title>
        <authorList>
            <person name="Goeker M."/>
        </authorList>
    </citation>
    <scope>NUCLEOTIDE SEQUENCE [LARGE SCALE GENOMIC DNA]</scope>
    <source>
        <strain evidence="3 4">DSM 17328</strain>
    </source>
</reference>
<evidence type="ECO:0000259" key="1">
    <source>
        <dbReference type="Pfam" id="PF01548"/>
    </source>
</evidence>
<evidence type="ECO:0000313" key="3">
    <source>
        <dbReference type="EMBL" id="MBB4633441.1"/>
    </source>
</evidence>
<dbReference type="NCBIfam" id="NF033542">
    <property type="entry name" value="transpos_IS110"/>
    <property type="match status" value="1"/>
</dbReference>
<comment type="caution">
    <text evidence="3">The sequence shown here is derived from an EMBL/GenBank/DDBJ whole genome shotgun (WGS) entry which is preliminary data.</text>
</comment>
<dbReference type="Pfam" id="PF01548">
    <property type="entry name" value="DEDD_Tnp_IS110"/>
    <property type="match status" value="1"/>
</dbReference>
<dbReference type="AlphaFoldDB" id="A0A7W7F7H3"/>
<dbReference type="GO" id="GO:0004803">
    <property type="term" value="F:transposase activity"/>
    <property type="evidence" value="ECO:0007669"/>
    <property type="project" value="InterPro"/>
</dbReference>
<accession>A0A7W7F7H3</accession>
<dbReference type="GO" id="GO:0006313">
    <property type="term" value="P:DNA transposition"/>
    <property type="evidence" value="ECO:0007669"/>
    <property type="project" value="InterPro"/>
</dbReference>
<dbReference type="Proteomes" id="UP000566324">
    <property type="component" value="Unassembled WGS sequence"/>
</dbReference>
<evidence type="ECO:0000259" key="2">
    <source>
        <dbReference type="Pfam" id="PF02371"/>
    </source>
</evidence>
<sequence>MEQITRIGMDTSKHVFQLHGVDATEEPVLRKKLRRKEMIAFFEKLPPTVVAIEACGGSHHWARLLQSFGHEVKLIPPQYVKPYVKRGKNDAADAEALCEAMSRPTMRFVPIKSVDSQAALMLVGVRDQLIRNRTQLANAIRGYAAEFGLSAAQGISKVEPLLERIAADETLPELARELFALHAREYGHLQVEIDRVEERLMAWHRADECSRRLAKIPGVGPIGASLLVMKMPAPKGFQSGRHFAAWLGLTPKDHSTAGKVRLGVITRAGDEVLRSVLVAGATALLRHVRDGRGKNASPWLVNLLKRKPPKLVAVALANKIARVAWKLMVTGEEYRARGMQPAHVRTA</sequence>
<dbReference type="GO" id="GO:0003677">
    <property type="term" value="F:DNA binding"/>
    <property type="evidence" value="ECO:0007669"/>
    <property type="project" value="InterPro"/>
</dbReference>
<dbReference type="InterPro" id="IPR047650">
    <property type="entry name" value="Transpos_IS110"/>
</dbReference>
<proteinExistence type="predicted"/>